<feature type="compositionally biased region" description="Basic and acidic residues" evidence="1">
    <location>
        <begin position="154"/>
        <end position="163"/>
    </location>
</feature>
<evidence type="ECO:0000313" key="2">
    <source>
        <dbReference type="EMBL" id="KAA0714834.1"/>
    </source>
</evidence>
<dbReference type="Gene3D" id="2.60.40.150">
    <property type="entry name" value="C2 domain"/>
    <property type="match status" value="1"/>
</dbReference>
<feature type="region of interest" description="Disordered" evidence="1">
    <location>
        <begin position="826"/>
        <end position="892"/>
    </location>
</feature>
<sequence length="972" mass="108372">MPEVALVRFLVWDHDPIGRDFVGQRTVAFSSLMPGYRHVYLEGMTEASIFVYITVHDIYGKWSPLVLNPSYTIMHLLGANKGRQLRGFRGLFNKSSKSSVDTNIGVPPRKRSITDHLLRRTASAPAKGRKKSKMPLAEAPHDRKLSTGDSQPADIERRTDQRKTLQHRPVSMPMEKLLHSKLNLTSPDQVGTDDGPDTITGRKLTRKTPADCVRHRKPKSISMDLLIETSAFKGPDGRSLSANLIQDCNTEPKETKETPYLVIESSRESVVDPHQEHSREGVIPTEDIQFCSSKKPADHGLDPSDYCNGDFSMQTKESQRESSHLQSPRKKVLSPKAATYSSSSSSSSSSRTFTKSDPQMDQTDQGQVSLQDSALSRLIDAVSLGNENDTCGSISALIGQFDLTVEQSPLNVLSNSQPLKFSVPPNDLPDFSNELSSTPLKAIQESSGITSALPDRPSSPATTEPEVFTILDEEVLSPVSSHNLYQKNFQKDLIGSPVANKVSSPIRWPLERFARDNVNLVSNRKTRYGSQCHSTGSLMHYEFGGYRETSMNSTISDRFLMCQDSASSSLMEVEINVDGDSLDDTLISPNQDHHWCNDLRNGSNQPSPYHIQRPEQSHPHKPSNHPSPGHSHSMEKVIHRHDQSPSSHHSPTSRTVDHNKSHPRRFPLGTHRIVTTEERHQETRYQSGYKVEHLPKSSLSSECLARTQGRQTSLERDLYTPVSDIDVIYNSVALQDNRAPINSYSPQKCPPPISPVSSNKSKSLGDLTSEDISCNFQSKYKFISRSFVTPAMRDQRRMCGLAGRPKASDPLTEQLRKLVTLEHEDYPHAPSSSQPTTKLPTVLQSSADDPEDPPPFLSRRLSSRSQSRVRHIANRAREKQQDALKHRHLEGSTDVVLRNKLSSQNPPPNRHSTGSYIAGYLDQLGPEDRGLPEGACTTLRYGYGDGYYADDSLLPPDSFSQAEPEVYFLLRL</sequence>
<feature type="region of interest" description="Disordered" evidence="1">
    <location>
        <begin position="743"/>
        <end position="764"/>
    </location>
</feature>
<dbReference type="EMBL" id="SOYY01000011">
    <property type="protein sequence ID" value="KAA0714834.1"/>
    <property type="molecule type" value="Genomic_DNA"/>
</dbReference>
<feature type="compositionally biased region" description="Basic and acidic residues" evidence="1">
    <location>
        <begin position="632"/>
        <end position="643"/>
    </location>
</feature>
<dbReference type="InterPro" id="IPR001192">
    <property type="entry name" value="PI-PLC_fam"/>
</dbReference>
<dbReference type="CDD" id="cd00275">
    <property type="entry name" value="C2_PLC_like"/>
    <property type="match status" value="1"/>
</dbReference>
<reference evidence="2 3" key="1">
    <citation type="journal article" date="2019" name="Mol. Ecol. Resour.">
        <title>Chromosome-level genome assembly of Triplophysa tibetana, a fish adapted to the harsh high-altitude environment of the Tibetan Plateau.</title>
        <authorList>
            <person name="Yang X."/>
            <person name="Liu H."/>
            <person name="Ma Z."/>
            <person name="Zou Y."/>
            <person name="Zou M."/>
            <person name="Mao Y."/>
            <person name="Li X."/>
            <person name="Wang H."/>
            <person name="Chen T."/>
            <person name="Wang W."/>
            <person name="Yang R."/>
        </authorList>
    </citation>
    <scope>NUCLEOTIDE SEQUENCE [LARGE SCALE GENOMIC DNA]</scope>
    <source>
        <strain evidence="2">TTIB1903HZAU</strain>
        <tissue evidence="2">Muscle</tissue>
    </source>
</reference>
<feature type="compositionally biased region" description="Low complexity" evidence="1">
    <location>
        <begin position="341"/>
        <end position="350"/>
    </location>
</feature>
<dbReference type="PANTHER" id="PTHR10336:SF51">
    <property type="entry name" value="1-PHOSPHATIDYLINOSITOL 4,5-BISPHOSPHATE PHOSPHODIESTERASE ETA-1"/>
    <property type="match status" value="1"/>
</dbReference>
<dbReference type="Proteomes" id="UP000324632">
    <property type="component" value="Chromosome 11"/>
</dbReference>
<name>A0A5A9NX56_9TELE</name>
<dbReference type="GO" id="GO:0004435">
    <property type="term" value="F:phosphatidylinositol-4,5-bisphosphate phospholipase C activity"/>
    <property type="evidence" value="ECO:0007669"/>
    <property type="project" value="TreeGrafter"/>
</dbReference>
<feature type="region of interest" description="Disordered" evidence="1">
    <location>
        <begin position="266"/>
        <end position="369"/>
    </location>
</feature>
<gene>
    <name evidence="2" type="ORF">E1301_Tti016082</name>
</gene>
<feature type="compositionally biased region" description="Basic and acidic residues" evidence="1">
    <location>
        <begin position="266"/>
        <end position="280"/>
    </location>
</feature>
<comment type="caution">
    <text evidence="2">The sequence shown here is derived from an EMBL/GenBank/DDBJ whole genome shotgun (WGS) entry which is preliminary data.</text>
</comment>
<keyword evidence="3" id="KW-1185">Reference proteome</keyword>
<feature type="compositionally biased region" description="Polar residues" evidence="1">
    <location>
        <begin position="830"/>
        <end position="847"/>
    </location>
</feature>
<evidence type="ECO:0000256" key="1">
    <source>
        <dbReference type="SAM" id="MobiDB-lite"/>
    </source>
</evidence>
<accession>A0A5A9NX56</accession>
<evidence type="ECO:0000313" key="3">
    <source>
        <dbReference type="Proteomes" id="UP000324632"/>
    </source>
</evidence>
<dbReference type="GO" id="GO:0046488">
    <property type="term" value="P:phosphatidylinositol metabolic process"/>
    <property type="evidence" value="ECO:0007669"/>
    <property type="project" value="TreeGrafter"/>
</dbReference>
<dbReference type="InterPro" id="IPR035892">
    <property type="entry name" value="C2_domain_sf"/>
</dbReference>
<proteinExistence type="predicted"/>
<protein>
    <submittedName>
        <fullName evidence="2">1-phosphatidylinositol 4,5-bisphosphate phosphodiesterase eta-1</fullName>
    </submittedName>
</protein>
<feature type="compositionally biased region" description="Basic and acidic residues" evidence="1">
    <location>
        <begin position="875"/>
        <end position="884"/>
    </location>
</feature>
<feature type="region of interest" description="Disordered" evidence="1">
    <location>
        <begin position="99"/>
        <end position="211"/>
    </location>
</feature>
<dbReference type="PANTHER" id="PTHR10336">
    <property type="entry name" value="PHOSPHOINOSITIDE-SPECIFIC PHOSPHOLIPASE C FAMILY PROTEIN"/>
    <property type="match status" value="1"/>
</dbReference>
<feature type="compositionally biased region" description="Polar residues" evidence="1">
    <location>
        <begin position="351"/>
        <end position="369"/>
    </location>
</feature>
<dbReference type="GO" id="GO:0048015">
    <property type="term" value="P:phosphatidylinositol-mediated signaling"/>
    <property type="evidence" value="ECO:0007669"/>
    <property type="project" value="TreeGrafter"/>
</dbReference>
<feature type="compositionally biased region" description="Basic and acidic residues" evidence="1">
    <location>
        <begin position="674"/>
        <end position="683"/>
    </location>
</feature>
<feature type="region of interest" description="Disordered" evidence="1">
    <location>
        <begin position="593"/>
        <end position="687"/>
    </location>
</feature>
<dbReference type="GO" id="GO:0005737">
    <property type="term" value="C:cytoplasm"/>
    <property type="evidence" value="ECO:0007669"/>
    <property type="project" value="TreeGrafter"/>
</dbReference>
<feature type="compositionally biased region" description="Low complexity" evidence="1">
    <location>
        <begin position="644"/>
        <end position="654"/>
    </location>
</feature>
<organism evidence="2 3">
    <name type="scientific">Triplophysa tibetana</name>
    <dbReference type="NCBI Taxonomy" id="1572043"/>
    <lineage>
        <taxon>Eukaryota</taxon>
        <taxon>Metazoa</taxon>
        <taxon>Chordata</taxon>
        <taxon>Craniata</taxon>
        <taxon>Vertebrata</taxon>
        <taxon>Euteleostomi</taxon>
        <taxon>Actinopterygii</taxon>
        <taxon>Neopterygii</taxon>
        <taxon>Teleostei</taxon>
        <taxon>Ostariophysi</taxon>
        <taxon>Cypriniformes</taxon>
        <taxon>Nemacheilidae</taxon>
        <taxon>Triplophysa</taxon>
    </lineage>
</organism>
<dbReference type="AlphaFoldDB" id="A0A5A9NX56"/>
<dbReference type="SUPFAM" id="SSF49562">
    <property type="entry name" value="C2 domain (Calcium/lipid-binding domain, CaLB)"/>
    <property type="match status" value="1"/>
</dbReference>
<dbReference type="GO" id="GO:0051209">
    <property type="term" value="P:release of sequestered calcium ion into cytosol"/>
    <property type="evidence" value="ECO:0007669"/>
    <property type="project" value="TreeGrafter"/>
</dbReference>